<dbReference type="InterPro" id="IPR022938">
    <property type="entry name" value="SRP19_arc-type"/>
</dbReference>
<organism evidence="6 7">
    <name type="scientific">Candidatus Methanodesulfokora washburnensis</name>
    <dbReference type="NCBI Taxonomy" id="2478471"/>
    <lineage>
        <taxon>Archaea</taxon>
        <taxon>Thermoproteota</taxon>
        <taxon>Candidatus Korarchaeia</taxon>
        <taxon>Candidatus Korarchaeia incertae sedis</taxon>
        <taxon>Candidatus Methanodesulfokora</taxon>
    </lineage>
</organism>
<gene>
    <name evidence="5" type="primary">srp19</name>
    <name evidence="6" type="ORF">EF810_02175</name>
</gene>
<evidence type="ECO:0000313" key="7">
    <source>
        <dbReference type="Proteomes" id="UP000316217"/>
    </source>
</evidence>
<evidence type="ECO:0000256" key="5">
    <source>
        <dbReference type="HAMAP-Rule" id="MF_00305"/>
    </source>
</evidence>
<evidence type="ECO:0000256" key="1">
    <source>
        <dbReference type="ARBA" id="ARBA00004496"/>
    </source>
</evidence>
<accession>A0A520KN12</accession>
<evidence type="ECO:0000256" key="3">
    <source>
        <dbReference type="ARBA" id="ARBA00023135"/>
    </source>
</evidence>
<protein>
    <recommendedName>
        <fullName evidence="5">Signal recognition particle 19 kDa protein</fullName>
        <shortName evidence="5">SRP19</shortName>
    </recommendedName>
</protein>
<dbReference type="Gene3D" id="3.30.56.30">
    <property type="entry name" value="Signal recognition particle, SRP19-like subunit"/>
    <property type="match status" value="1"/>
</dbReference>
<comment type="caution">
    <text evidence="6">The sequence shown here is derived from an EMBL/GenBank/DDBJ whole genome shotgun (WGS) entry which is preliminary data.</text>
</comment>
<dbReference type="GO" id="GO:0006617">
    <property type="term" value="P:SRP-dependent cotranslational protein targeting to membrane, signal sequence recognition"/>
    <property type="evidence" value="ECO:0007669"/>
    <property type="project" value="TreeGrafter"/>
</dbReference>
<comment type="similarity">
    <text evidence="5">Belongs to the SRP19 family.</text>
</comment>
<dbReference type="InterPro" id="IPR002778">
    <property type="entry name" value="Signal_recog_particle_SRP19"/>
</dbReference>
<comment type="function">
    <text evidence="5">Involved in targeting and insertion of nascent membrane proteins into the cytoplasmic membrane. Binds directly to 7S RNA and mediates binding of the 54 kDa subunit of the SRP.</text>
</comment>
<keyword evidence="5" id="KW-0694">RNA-binding</keyword>
<dbReference type="InterPro" id="IPR036521">
    <property type="entry name" value="SRP19-like_sf"/>
</dbReference>
<dbReference type="HAMAP" id="MF_00305">
    <property type="entry name" value="SRP19"/>
    <property type="match status" value="1"/>
</dbReference>
<dbReference type="AlphaFoldDB" id="A0A520KN12"/>
<dbReference type="Pfam" id="PF01922">
    <property type="entry name" value="SRP19"/>
    <property type="match status" value="1"/>
</dbReference>
<evidence type="ECO:0000256" key="2">
    <source>
        <dbReference type="ARBA" id="ARBA00022490"/>
    </source>
</evidence>
<evidence type="ECO:0000313" key="6">
    <source>
        <dbReference type="EMBL" id="RZN62683.1"/>
    </source>
</evidence>
<evidence type="ECO:0000256" key="4">
    <source>
        <dbReference type="ARBA" id="ARBA00023274"/>
    </source>
</evidence>
<comment type="subcellular location">
    <subcellularLocation>
        <location evidence="1 5">Cytoplasm</location>
    </subcellularLocation>
</comment>
<dbReference type="EMBL" id="RXII01000039">
    <property type="protein sequence ID" value="RZN62683.1"/>
    <property type="molecule type" value="Genomic_DNA"/>
</dbReference>
<keyword evidence="3 5" id="KW-0733">Signal recognition particle</keyword>
<dbReference type="SUPFAM" id="SSF69695">
    <property type="entry name" value="SRP19"/>
    <property type="match status" value="1"/>
</dbReference>
<dbReference type="GO" id="GO:0008312">
    <property type="term" value="F:7S RNA binding"/>
    <property type="evidence" value="ECO:0007669"/>
    <property type="project" value="UniProtKB-UniRule"/>
</dbReference>
<dbReference type="GO" id="GO:0048500">
    <property type="term" value="C:signal recognition particle"/>
    <property type="evidence" value="ECO:0007669"/>
    <property type="project" value="UniProtKB-UniRule"/>
</dbReference>
<dbReference type="Proteomes" id="UP000316217">
    <property type="component" value="Unassembled WGS sequence"/>
</dbReference>
<dbReference type="PANTHER" id="PTHR17453">
    <property type="entry name" value="SIGNAL RECOGNITION PARTICLE 19 KD PROTEIN"/>
    <property type="match status" value="1"/>
</dbReference>
<comment type="subunit">
    <text evidence="5">Part of the signal recognition particle protein translocation system, which is composed of SRP and FtsY. Archaeal SRP consists of a 7S RNA molecule of 300 nucleotides and two protein subunits: SRP54 and SRP19.</text>
</comment>
<sequence length="111" mass="13127">MDRGEGKLRERNYKILYPVYFDAKATRSEGRRVPLNLAVKRPKADDILIALRKMGIKAEISGESHPSRWFRREGRVIAETNMKKTYLIREVAKKLKEAYILEENRKDRESY</sequence>
<reference evidence="6 7" key="1">
    <citation type="journal article" date="2019" name="Nat. Microbiol.">
        <title>Wide diversity of methane and short-chain alkane metabolisms in uncultured archaea.</title>
        <authorList>
            <person name="Borrel G."/>
            <person name="Adam P.S."/>
            <person name="McKay L.J."/>
            <person name="Chen L.X."/>
            <person name="Sierra-Garcia I.N."/>
            <person name="Sieber C.M."/>
            <person name="Letourneur Q."/>
            <person name="Ghozlane A."/>
            <person name="Andersen G.L."/>
            <person name="Li W.J."/>
            <person name="Hallam S.J."/>
            <person name="Muyzer G."/>
            <person name="de Oliveira V.M."/>
            <person name="Inskeep W.P."/>
            <person name="Banfield J.F."/>
            <person name="Gribaldo S."/>
        </authorList>
    </citation>
    <scope>NUCLEOTIDE SEQUENCE [LARGE SCALE GENOMIC DNA]</scope>
    <source>
        <strain evidence="6">NM4</strain>
    </source>
</reference>
<dbReference type="PANTHER" id="PTHR17453:SF0">
    <property type="entry name" value="SIGNAL RECOGNITION PARTICLE 19 KDA PROTEIN"/>
    <property type="match status" value="1"/>
</dbReference>
<keyword evidence="2 5" id="KW-0963">Cytoplasm</keyword>
<proteinExistence type="inferred from homology"/>
<keyword evidence="4 5" id="KW-0687">Ribonucleoprotein</keyword>
<name>A0A520KN12_9CREN</name>